<feature type="compositionally biased region" description="Polar residues" evidence="2">
    <location>
        <begin position="1"/>
        <end position="10"/>
    </location>
</feature>
<dbReference type="PANTHER" id="PTHR11733">
    <property type="entry name" value="ZINC METALLOPROTEASE FAMILY M13 NEPRILYSIN-RELATED"/>
    <property type="match status" value="1"/>
</dbReference>
<sequence length="756" mass="83256">MEHVKSTSGFGVNAKSESNKEASLLGRRASHASTARSSHSRKSTMPPTAPDLAQAENLAIAEPGFPGVDQPAPSERYLYPMAICLAIALVLFLGFLFWPSSKPPSRDEDSALGRHSVSCSSASCIQNAVYLSNLLSWRGVDPCNDFYAFVCRRWKSRFATPLKDSSVSTDDDYAAFLEDRIYVSIRNDSAGSKILRPLRYLHDKCMNVRLIEDGGWNALLELMSDLSLDGFPLTPPVRDSISVWSTAANILRKSGSAALLSVGVASHAASPKKDIVSVGPPELLTTTANVDANEAIRLYMAAVFAAVKALKKDYVPPVEILAIVKFASDLEKLGQSRVNADASKISVLDSRSDLLEFLTAVFRGREESIFTGARSYIAIHSPELVNDVIDMVVNTEPHTVMNYLAVRLMIQIAPFIPEAGLTSFYSTMVYGKHQTDLPRWQLCVRATEKALYPLVHSTLFHDARLKPSMSSIAEVVSKTIAAFIAEVEASSLFEDSSKAAIHRILSTIAVNIVSPSWINDSASIADYVDGLPAFKATRRGLETYAAFFQHTFFDTLSRGTRTRWSRSIFSATCWYESYPRTVYVPLIAFNVTQAFEGSDDDYVQLSRLAPRLSRCLLDMLMEESNSTDDTLHWLTENTQSRLTEAENCLRERANSAGLRRLRDVLAARVALRLFKKSDAAEQELVTSLLDGRIMTSTQVFFVYLMLQSCETLAAPEQSWPAGVDDWSIALRDSGDFTKAYNCTSGSPMSAKQGCVG</sequence>
<keyword evidence="3" id="KW-1133">Transmembrane helix</keyword>
<dbReference type="Gene3D" id="3.40.390.10">
    <property type="entry name" value="Collagenase (Catalytic Domain)"/>
    <property type="match status" value="1"/>
</dbReference>
<comment type="similarity">
    <text evidence="1">Belongs to the peptidase M13 family.</text>
</comment>
<evidence type="ECO:0000313" key="5">
    <source>
        <dbReference type="EMBL" id="KAH7961582.1"/>
    </source>
</evidence>
<evidence type="ECO:0000313" key="6">
    <source>
        <dbReference type="Proteomes" id="UP000821837"/>
    </source>
</evidence>
<dbReference type="PROSITE" id="PS51885">
    <property type="entry name" value="NEPRILYSIN"/>
    <property type="match status" value="1"/>
</dbReference>
<reference evidence="5" key="2">
    <citation type="submission" date="2021-09" db="EMBL/GenBank/DDBJ databases">
        <authorList>
            <person name="Jia N."/>
            <person name="Wang J."/>
            <person name="Shi W."/>
            <person name="Du L."/>
            <person name="Sun Y."/>
            <person name="Zhan W."/>
            <person name="Jiang J."/>
            <person name="Wang Q."/>
            <person name="Zhang B."/>
            <person name="Ji P."/>
            <person name="Sakyi L.B."/>
            <person name="Cui X."/>
            <person name="Yuan T."/>
            <person name="Jiang B."/>
            <person name="Yang W."/>
            <person name="Lam T.T.-Y."/>
            <person name="Chang Q."/>
            <person name="Ding S."/>
            <person name="Wang X."/>
            <person name="Zhu J."/>
            <person name="Ruan X."/>
            <person name="Zhao L."/>
            <person name="Wei J."/>
            <person name="Que T."/>
            <person name="Du C."/>
            <person name="Cheng J."/>
            <person name="Dai P."/>
            <person name="Han X."/>
            <person name="Huang E."/>
            <person name="Gao Y."/>
            <person name="Liu J."/>
            <person name="Shao H."/>
            <person name="Ye R."/>
            <person name="Li L."/>
            <person name="Wei W."/>
            <person name="Wang X."/>
            <person name="Wang C."/>
            <person name="Huo Q."/>
            <person name="Li W."/>
            <person name="Guo W."/>
            <person name="Chen H."/>
            <person name="Chen S."/>
            <person name="Zhou L."/>
            <person name="Zhou L."/>
            <person name="Ni X."/>
            <person name="Tian J."/>
            <person name="Zhou Y."/>
            <person name="Sheng Y."/>
            <person name="Liu T."/>
            <person name="Pan Y."/>
            <person name="Xia L."/>
            <person name="Li J."/>
            <person name="Zhao F."/>
            <person name="Cao W."/>
        </authorList>
    </citation>
    <scope>NUCLEOTIDE SEQUENCE</scope>
    <source>
        <strain evidence="5">Rsan-2018</strain>
        <tissue evidence="5">Larvae</tissue>
    </source>
</reference>
<protein>
    <recommendedName>
        <fullName evidence="4">Peptidase M13 N-terminal domain-containing protein</fullName>
    </recommendedName>
</protein>
<dbReference type="Gene3D" id="1.10.1380.10">
    <property type="entry name" value="Neutral endopeptidase , domain2"/>
    <property type="match status" value="1"/>
</dbReference>
<feature type="transmembrane region" description="Helical" evidence="3">
    <location>
        <begin position="77"/>
        <end position="98"/>
    </location>
</feature>
<dbReference type="Pfam" id="PF05649">
    <property type="entry name" value="Peptidase_M13_N"/>
    <property type="match status" value="1"/>
</dbReference>
<name>A0A9D4Q0A7_RHISA</name>
<dbReference type="VEuPathDB" id="VectorBase:RSAN_054504"/>
<dbReference type="PANTHER" id="PTHR11733:SF241">
    <property type="entry name" value="GH26575P-RELATED"/>
    <property type="match status" value="1"/>
</dbReference>
<dbReference type="GO" id="GO:0005886">
    <property type="term" value="C:plasma membrane"/>
    <property type="evidence" value="ECO:0007669"/>
    <property type="project" value="TreeGrafter"/>
</dbReference>
<dbReference type="SUPFAM" id="SSF55486">
    <property type="entry name" value="Metalloproteases ('zincins'), catalytic domain"/>
    <property type="match status" value="1"/>
</dbReference>
<evidence type="ECO:0000256" key="1">
    <source>
        <dbReference type="ARBA" id="ARBA00007357"/>
    </source>
</evidence>
<dbReference type="InterPro" id="IPR042089">
    <property type="entry name" value="Peptidase_M13_dom_2"/>
</dbReference>
<feature type="domain" description="Peptidase M13 N-terminal" evidence="4">
    <location>
        <begin position="142"/>
        <end position="514"/>
    </location>
</feature>
<reference evidence="5" key="1">
    <citation type="journal article" date="2020" name="Cell">
        <title>Large-Scale Comparative Analyses of Tick Genomes Elucidate Their Genetic Diversity and Vector Capacities.</title>
        <authorList>
            <consortium name="Tick Genome and Microbiome Consortium (TIGMIC)"/>
            <person name="Jia N."/>
            <person name="Wang J."/>
            <person name="Shi W."/>
            <person name="Du L."/>
            <person name="Sun Y."/>
            <person name="Zhan W."/>
            <person name="Jiang J.F."/>
            <person name="Wang Q."/>
            <person name="Zhang B."/>
            <person name="Ji P."/>
            <person name="Bell-Sakyi L."/>
            <person name="Cui X.M."/>
            <person name="Yuan T.T."/>
            <person name="Jiang B.G."/>
            <person name="Yang W.F."/>
            <person name="Lam T.T."/>
            <person name="Chang Q.C."/>
            <person name="Ding S.J."/>
            <person name="Wang X.J."/>
            <person name="Zhu J.G."/>
            <person name="Ruan X.D."/>
            <person name="Zhao L."/>
            <person name="Wei J.T."/>
            <person name="Ye R.Z."/>
            <person name="Que T.C."/>
            <person name="Du C.H."/>
            <person name="Zhou Y.H."/>
            <person name="Cheng J.X."/>
            <person name="Dai P.F."/>
            <person name="Guo W.B."/>
            <person name="Han X.H."/>
            <person name="Huang E.J."/>
            <person name="Li L.F."/>
            <person name="Wei W."/>
            <person name="Gao Y.C."/>
            <person name="Liu J.Z."/>
            <person name="Shao H.Z."/>
            <person name="Wang X."/>
            <person name="Wang C.C."/>
            <person name="Yang T.C."/>
            <person name="Huo Q.B."/>
            <person name="Li W."/>
            <person name="Chen H.Y."/>
            <person name="Chen S.E."/>
            <person name="Zhou L.G."/>
            <person name="Ni X.B."/>
            <person name="Tian J.H."/>
            <person name="Sheng Y."/>
            <person name="Liu T."/>
            <person name="Pan Y.S."/>
            <person name="Xia L.Y."/>
            <person name="Li J."/>
            <person name="Zhao F."/>
            <person name="Cao W.C."/>
        </authorList>
    </citation>
    <scope>NUCLEOTIDE SEQUENCE</scope>
    <source>
        <strain evidence="5">Rsan-2018</strain>
    </source>
</reference>
<proteinExistence type="inferred from homology"/>
<evidence type="ECO:0000256" key="2">
    <source>
        <dbReference type="SAM" id="MobiDB-lite"/>
    </source>
</evidence>
<keyword evidence="3" id="KW-0812">Transmembrane</keyword>
<organism evidence="5 6">
    <name type="scientific">Rhipicephalus sanguineus</name>
    <name type="common">Brown dog tick</name>
    <name type="synonym">Ixodes sanguineus</name>
    <dbReference type="NCBI Taxonomy" id="34632"/>
    <lineage>
        <taxon>Eukaryota</taxon>
        <taxon>Metazoa</taxon>
        <taxon>Ecdysozoa</taxon>
        <taxon>Arthropoda</taxon>
        <taxon>Chelicerata</taxon>
        <taxon>Arachnida</taxon>
        <taxon>Acari</taxon>
        <taxon>Parasitiformes</taxon>
        <taxon>Ixodida</taxon>
        <taxon>Ixodoidea</taxon>
        <taxon>Ixodidae</taxon>
        <taxon>Rhipicephalinae</taxon>
        <taxon>Rhipicephalus</taxon>
        <taxon>Rhipicephalus</taxon>
    </lineage>
</organism>
<dbReference type="InterPro" id="IPR008753">
    <property type="entry name" value="Peptidase_M13_N"/>
</dbReference>
<dbReference type="InterPro" id="IPR024079">
    <property type="entry name" value="MetalloPept_cat_dom_sf"/>
</dbReference>
<evidence type="ECO:0000256" key="3">
    <source>
        <dbReference type="SAM" id="Phobius"/>
    </source>
</evidence>
<dbReference type="AlphaFoldDB" id="A0A9D4Q0A7"/>
<gene>
    <name evidence="5" type="ORF">HPB52_010699</name>
</gene>
<feature type="region of interest" description="Disordered" evidence="2">
    <location>
        <begin position="1"/>
        <end position="50"/>
    </location>
</feature>
<comment type="caution">
    <text evidence="5">The sequence shown here is derived from an EMBL/GenBank/DDBJ whole genome shotgun (WGS) entry which is preliminary data.</text>
</comment>
<dbReference type="GO" id="GO:0004222">
    <property type="term" value="F:metalloendopeptidase activity"/>
    <property type="evidence" value="ECO:0007669"/>
    <property type="project" value="InterPro"/>
</dbReference>
<dbReference type="InterPro" id="IPR000718">
    <property type="entry name" value="Peptidase_M13"/>
</dbReference>
<accession>A0A9D4Q0A7</accession>
<evidence type="ECO:0000259" key="4">
    <source>
        <dbReference type="Pfam" id="PF05649"/>
    </source>
</evidence>
<dbReference type="EMBL" id="JABSTV010001249">
    <property type="protein sequence ID" value="KAH7961582.1"/>
    <property type="molecule type" value="Genomic_DNA"/>
</dbReference>
<keyword evidence="3" id="KW-0472">Membrane</keyword>
<keyword evidence="6" id="KW-1185">Reference proteome</keyword>
<dbReference type="Proteomes" id="UP000821837">
    <property type="component" value="Chromosome 3"/>
</dbReference>
<dbReference type="GO" id="GO:0016485">
    <property type="term" value="P:protein processing"/>
    <property type="evidence" value="ECO:0007669"/>
    <property type="project" value="TreeGrafter"/>
</dbReference>